<evidence type="ECO:0000256" key="8">
    <source>
        <dbReference type="RuleBase" id="RU003993"/>
    </source>
</evidence>
<feature type="active site" evidence="7">
    <location>
        <position position="51"/>
    </location>
</feature>
<dbReference type="Proteomes" id="UP000065511">
    <property type="component" value="Chromosome"/>
</dbReference>
<dbReference type="PROSITE" id="PS00760">
    <property type="entry name" value="SPASE_I_2"/>
    <property type="match status" value="1"/>
</dbReference>
<dbReference type="EMBL" id="CP013614">
    <property type="protein sequence ID" value="ALS02586.1"/>
    <property type="molecule type" value="Genomic_DNA"/>
</dbReference>
<keyword evidence="6 8" id="KW-0378">Hydrolase</keyword>
<dbReference type="InterPro" id="IPR019533">
    <property type="entry name" value="Peptidase_S26"/>
</dbReference>
<dbReference type="GO" id="GO:0006465">
    <property type="term" value="P:signal peptide processing"/>
    <property type="evidence" value="ECO:0007669"/>
    <property type="project" value="InterPro"/>
</dbReference>
<keyword evidence="8" id="KW-0812">Transmembrane</keyword>
<dbReference type="GO" id="GO:0009003">
    <property type="term" value="F:signal peptidase activity"/>
    <property type="evidence" value="ECO:0007669"/>
    <property type="project" value="UniProtKB-EC"/>
</dbReference>
<evidence type="ECO:0000256" key="9">
    <source>
        <dbReference type="RuleBase" id="RU362042"/>
    </source>
</evidence>
<protein>
    <recommendedName>
        <fullName evidence="4 8">Signal peptidase I</fullName>
        <ecNumber evidence="4 8">3.4.21.89</ecNumber>
    </recommendedName>
</protein>
<dbReference type="Pfam" id="PF10502">
    <property type="entry name" value="Peptidase_S26"/>
    <property type="match status" value="1"/>
</dbReference>
<organism evidence="12 14">
    <name type="scientific">Enterococcus silesiacus</name>
    <dbReference type="NCBI Taxonomy" id="332949"/>
    <lineage>
        <taxon>Bacteria</taxon>
        <taxon>Bacillati</taxon>
        <taxon>Bacillota</taxon>
        <taxon>Bacilli</taxon>
        <taxon>Lactobacillales</taxon>
        <taxon>Enterococcaceae</taxon>
        <taxon>Enterococcus</taxon>
    </lineage>
</organism>
<accession>A0A0S3KE65</accession>
<dbReference type="InterPro" id="IPR019757">
    <property type="entry name" value="Pept_S26A_signal_pept_1_Lys-AS"/>
</dbReference>
<evidence type="ECO:0000256" key="7">
    <source>
        <dbReference type="PIRSR" id="PIRSR600223-1"/>
    </source>
</evidence>
<comment type="similarity">
    <text evidence="3 9">Belongs to the peptidase S26 family.</text>
</comment>
<proteinExistence type="inferred from homology"/>
<dbReference type="PRINTS" id="PR00727">
    <property type="entry name" value="LEADERPTASE"/>
</dbReference>
<dbReference type="PROSITE" id="PS00761">
    <property type="entry name" value="SPASE_I_3"/>
    <property type="match status" value="1"/>
</dbReference>
<dbReference type="PANTHER" id="PTHR43390">
    <property type="entry name" value="SIGNAL PEPTIDASE I"/>
    <property type="match status" value="1"/>
</dbReference>
<evidence type="ECO:0000256" key="5">
    <source>
        <dbReference type="ARBA" id="ARBA00022670"/>
    </source>
</evidence>
<dbReference type="PROSITE" id="PS00501">
    <property type="entry name" value="SPASE_I_1"/>
    <property type="match status" value="1"/>
</dbReference>
<evidence type="ECO:0000313" key="12">
    <source>
        <dbReference type="EMBL" id="OJG93491.1"/>
    </source>
</evidence>
<dbReference type="OrthoDB" id="9802919at2"/>
<comment type="subcellular location">
    <subcellularLocation>
        <location evidence="2">Cell membrane</location>
        <topology evidence="2">Single-pass type II membrane protein</topology>
    </subcellularLocation>
    <subcellularLocation>
        <location evidence="9">Membrane</location>
        <topology evidence="9">Single-pass type II membrane protein</topology>
    </subcellularLocation>
</comment>
<dbReference type="GO" id="GO:0004252">
    <property type="term" value="F:serine-type endopeptidase activity"/>
    <property type="evidence" value="ECO:0007669"/>
    <property type="project" value="InterPro"/>
</dbReference>
<evidence type="ECO:0000259" key="10">
    <source>
        <dbReference type="Pfam" id="PF10502"/>
    </source>
</evidence>
<dbReference type="GO" id="GO:0005886">
    <property type="term" value="C:plasma membrane"/>
    <property type="evidence" value="ECO:0007669"/>
    <property type="project" value="UniProtKB-SubCell"/>
</dbReference>
<feature type="domain" description="Peptidase S26" evidence="10">
    <location>
        <begin position="26"/>
        <end position="188"/>
    </location>
</feature>
<evidence type="ECO:0000313" key="11">
    <source>
        <dbReference type="EMBL" id="ALS02586.1"/>
    </source>
</evidence>
<dbReference type="KEGG" id="ess:ATZ33_14735"/>
<dbReference type="EMBL" id="JXLC01000001">
    <property type="protein sequence ID" value="OJG93491.1"/>
    <property type="molecule type" value="Genomic_DNA"/>
</dbReference>
<dbReference type="SUPFAM" id="SSF51306">
    <property type="entry name" value="LexA/Signal peptidase"/>
    <property type="match status" value="1"/>
</dbReference>
<reference evidence="11 13" key="2">
    <citation type="submission" date="2015-12" db="EMBL/GenBank/DDBJ databases">
        <authorList>
            <person name="Lauer A."/>
            <person name="Humrighouse B."/>
            <person name="Loparev V."/>
            <person name="Shewmaker P.L."/>
            <person name="Whitney A.M."/>
            <person name="McLaughlin R.W."/>
        </authorList>
    </citation>
    <scope>NUCLEOTIDE SEQUENCE [LARGE SCALE GENOMIC DNA]</scope>
    <source>
        <strain evidence="11 13">LMG 23085</strain>
    </source>
</reference>
<evidence type="ECO:0000256" key="1">
    <source>
        <dbReference type="ARBA" id="ARBA00000677"/>
    </source>
</evidence>
<dbReference type="Proteomes" id="UP000183039">
    <property type="component" value="Unassembled WGS sequence"/>
</dbReference>
<sequence>MQKKVKKNPLVGESNPKKNRSIIKGLFLFSLVIACLWFLICVKTHRIDGHSMEPTLINNDRVLVFKKVAPKKRSLITFSPKDKPNSMYVKRVIGMPGDKIQLEQTSLTIFSAKNEKQKKVALFEGDQPDGTTTIALSAEVARLVEHLTEIPENKYFVLGDNRKKSRDSRQLGLIDRSQIEGVVKYRYYPISTLGCIDE</sequence>
<dbReference type="InterPro" id="IPR019758">
    <property type="entry name" value="Pept_S26A_signal_pept_1_CS"/>
</dbReference>
<gene>
    <name evidence="11" type="ORF">ATZ33_14735</name>
    <name evidence="12" type="ORF">RV15_GL000093</name>
</gene>
<dbReference type="RefSeq" id="WP_071876097.1">
    <property type="nucleotide sequence ID" value="NZ_JXLC01000001.1"/>
</dbReference>
<keyword evidence="8" id="KW-1133">Transmembrane helix</keyword>
<evidence type="ECO:0000256" key="3">
    <source>
        <dbReference type="ARBA" id="ARBA00009370"/>
    </source>
</evidence>
<keyword evidence="13" id="KW-1185">Reference proteome</keyword>
<dbReference type="CDD" id="cd06530">
    <property type="entry name" value="S26_SPase_I"/>
    <property type="match status" value="1"/>
</dbReference>
<dbReference type="AlphaFoldDB" id="A0A0S3KE65"/>
<evidence type="ECO:0000256" key="2">
    <source>
        <dbReference type="ARBA" id="ARBA00004401"/>
    </source>
</evidence>
<dbReference type="InterPro" id="IPR036286">
    <property type="entry name" value="LexA/Signal_pep-like_sf"/>
</dbReference>
<evidence type="ECO:0000313" key="13">
    <source>
        <dbReference type="Proteomes" id="UP000065511"/>
    </source>
</evidence>
<feature type="active site" evidence="7">
    <location>
        <position position="90"/>
    </location>
</feature>
<keyword evidence="8" id="KW-0472">Membrane</keyword>
<evidence type="ECO:0000256" key="6">
    <source>
        <dbReference type="ARBA" id="ARBA00022801"/>
    </source>
</evidence>
<dbReference type="NCBIfam" id="TIGR02227">
    <property type="entry name" value="sigpep_I_bact"/>
    <property type="match status" value="1"/>
</dbReference>
<name>A0A0S3KE65_9ENTE</name>
<dbReference type="PROSITE" id="PS51257">
    <property type="entry name" value="PROKAR_LIPOPROTEIN"/>
    <property type="match status" value="1"/>
</dbReference>
<reference evidence="12 14" key="1">
    <citation type="submission" date="2014-12" db="EMBL/GenBank/DDBJ databases">
        <title>Draft genome sequences of 29 type strains of Enterococci.</title>
        <authorList>
            <person name="Zhong Z."/>
            <person name="Sun Z."/>
            <person name="Liu W."/>
            <person name="Zhang W."/>
            <person name="Zhang H."/>
        </authorList>
    </citation>
    <scope>NUCLEOTIDE SEQUENCE [LARGE SCALE GENOMIC DNA]</scope>
    <source>
        <strain evidence="12 14">DSM 22801</strain>
    </source>
</reference>
<dbReference type="Gene3D" id="2.10.109.10">
    <property type="entry name" value="Umud Fragment, subunit A"/>
    <property type="match status" value="1"/>
</dbReference>
<dbReference type="EC" id="3.4.21.89" evidence="4 8"/>
<dbReference type="PANTHER" id="PTHR43390:SF1">
    <property type="entry name" value="CHLOROPLAST PROCESSING PEPTIDASE"/>
    <property type="match status" value="1"/>
</dbReference>
<keyword evidence="5 8" id="KW-0645">Protease</keyword>
<dbReference type="InterPro" id="IPR019756">
    <property type="entry name" value="Pept_S26A_signal_pept_1_Ser-AS"/>
</dbReference>
<evidence type="ECO:0000313" key="14">
    <source>
        <dbReference type="Proteomes" id="UP000183039"/>
    </source>
</evidence>
<evidence type="ECO:0000256" key="4">
    <source>
        <dbReference type="ARBA" id="ARBA00013208"/>
    </source>
</evidence>
<comment type="catalytic activity">
    <reaction evidence="1 8">
        <text>Cleavage of hydrophobic, N-terminal signal or leader sequences from secreted and periplasmic proteins.</text>
        <dbReference type="EC" id="3.4.21.89"/>
    </reaction>
</comment>
<dbReference type="InterPro" id="IPR000223">
    <property type="entry name" value="Pept_S26A_signal_pept_1"/>
</dbReference>
<feature type="transmembrane region" description="Helical" evidence="8">
    <location>
        <begin position="21"/>
        <end position="40"/>
    </location>
</feature>